<feature type="coiled-coil region" evidence="2">
    <location>
        <begin position="96"/>
        <end position="123"/>
    </location>
</feature>
<dbReference type="InterPro" id="IPR011791">
    <property type="entry name" value="CadR-PbrR"/>
</dbReference>
<evidence type="ECO:0000256" key="1">
    <source>
        <dbReference type="ARBA" id="ARBA00023125"/>
    </source>
</evidence>
<dbReference type="Gene3D" id="1.10.1660.10">
    <property type="match status" value="1"/>
</dbReference>
<dbReference type="Pfam" id="PF13411">
    <property type="entry name" value="MerR_1"/>
    <property type="match status" value="1"/>
</dbReference>
<evidence type="ECO:0000256" key="2">
    <source>
        <dbReference type="SAM" id="Coils"/>
    </source>
</evidence>
<proteinExistence type="predicted"/>
<dbReference type="PROSITE" id="PS50937">
    <property type="entry name" value="HTH_MERR_2"/>
    <property type="match status" value="1"/>
</dbReference>
<feature type="domain" description="HTH merR-type" evidence="3">
    <location>
        <begin position="5"/>
        <end position="74"/>
    </location>
</feature>
<dbReference type="KEGG" id="har:HEAR1541"/>
<organism evidence="4 5">
    <name type="scientific">Herminiimonas arsenicoxydans</name>
    <dbReference type="NCBI Taxonomy" id="204773"/>
    <lineage>
        <taxon>Bacteria</taxon>
        <taxon>Pseudomonadati</taxon>
        <taxon>Pseudomonadota</taxon>
        <taxon>Betaproteobacteria</taxon>
        <taxon>Burkholderiales</taxon>
        <taxon>Oxalobacteraceae</taxon>
        <taxon>Herminiimonas</taxon>
    </lineage>
</organism>
<dbReference type="InterPro" id="IPR000551">
    <property type="entry name" value="MerR-type_HTH_dom"/>
</dbReference>
<dbReference type="Proteomes" id="UP000006697">
    <property type="component" value="Chromosome"/>
</dbReference>
<dbReference type="SUPFAM" id="SSF46955">
    <property type="entry name" value="Putative DNA-binding domain"/>
    <property type="match status" value="1"/>
</dbReference>
<name>A4G5B9_HERAR</name>
<dbReference type="EMBL" id="CU207211">
    <property type="protein sequence ID" value="CAL61706.1"/>
    <property type="molecule type" value="Genomic_DNA"/>
</dbReference>
<dbReference type="OrthoDB" id="9808480at2"/>
<keyword evidence="5" id="KW-1185">Reference proteome</keyword>
<evidence type="ECO:0000313" key="5">
    <source>
        <dbReference type="Proteomes" id="UP000006697"/>
    </source>
</evidence>
<dbReference type="AlphaFoldDB" id="A4G5B9"/>
<dbReference type="GO" id="GO:0045893">
    <property type="term" value="P:positive regulation of DNA-templated transcription"/>
    <property type="evidence" value="ECO:0007669"/>
    <property type="project" value="InterPro"/>
</dbReference>
<gene>
    <name evidence="4" type="primary">cadR2</name>
    <name evidence="4" type="ordered locus">HEAR1541</name>
</gene>
<dbReference type="PANTHER" id="PTHR30204">
    <property type="entry name" value="REDOX-CYCLING DRUG-SENSING TRANSCRIPTIONAL ACTIVATOR SOXR"/>
    <property type="match status" value="1"/>
</dbReference>
<dbReference type="InterPro" id="IPR047057">
    <property type="entry name" value="MerR_fam"/>
</dbReference>
<dbReference type="GO" id="GO:0046872">
    <property type="term" value="F:metal ion binding"/>
    <property type="evidence" value="ECO:0007669"/>
    <property type="project" value="InterPro"/>
</dbReference>
<dbReference type="PRINTS" id="PR00040">
    <property type="entry name" value="HTHMERR"/>
</dbReference>
<dbReference type="eggNOG" id="COG0789">
    <property type="taxonomic scope" value="Bacteria"/>
</dbReference>
<accession>A4G5B9</accession>
<keyword evidence="2" id="KW-0175">Coiled coil</keyword>
<sequence>MSNEKLKIGELAKHAHCQIATIRYYEQEGLLSAPARNEANYRIYGREHVERLSLIRHCRSLDMTLNEIRTLLRFRDAPEDNCGEVNTLLDAHIGHVAQRIASLKALEKQLKELRQLCNTTRTAKNCGILNDLAVEANTARDAITE</sequence>
<reference evidence="4 5" key="1">
    <citation type="journal article" date="2007" name="PLoS Genet.">
        <title>A tale of two oxidation states: bacterial colonization of arsenic-rich environments.</title>
        <authorList>
            <person name="Muller D."/>
            <person name="Medigue C."/>
            <person name="Koechler S."/>
            <person name="Barbe V."/>
            <person name="Barakat M."/>
            <person name="Talla E."/>
            <person name="Bonnefoy V."/>
            <person name="Krin E."/>
            <person name="Arsene-Ploetze F."/>
            <person name="Carapito C."/>
            <person name="Chandler M."/>
            <person name="Cournoyer B."/>
            <person name="Cruveiller S."/>
            <person name="Dossat C."/>
            <person name="Duval S."/>
            <person name="Heymann M."/>
            <person name="Leize E."/>
            <person name="Lieutaud A."/>
            <person name="Lievremont D."/>
            <person name="Makita Y."/>
            <person name="Mangenot S."/>
            <person name="Nitschke W."/>
            <person name="Ortet P."/>
            <person name="Perdrial N."/>
            <person name="Schoepp B."/>
            <person name="Siguier N."/>
            <person name="Simeonova D.D."/>
            <person name="Rouy Z."/>
            <person name="Segurens B."/>
            <person name="Turlin E."/>
            <person name="Vallenet D."/>
            <person name="Van Dorsselaer A."/>
            <person name="Weiss S."/>
            <person name="Weissenbach J."/>
            <person name="Lett M.C."/>
            <person name="Danchin A."/>
            <person name="Bertin P.N."/>
        </authorList>
    </citation>
    <scope>NUCLEOTIDE SEQUENCE [LARGE SCALE GENOMIC DNA]</scope>
    <source>
        <strain evidence="5">ULPAs1</strain>
    </source>
</reference>
<dbReference type="GO" id="GO:0003700">
    <property type="term" value="F:DNA-binding transcription factor activity"/>
    <property type="evidence" value="ECO:0007669"/>
    <property type="project" value="InterPro"/>
</dbReference>
<evidence type="ECO:0000259" key="3">
    <source>
        <dbReference type="PROSITE" id="PS50937"/>
    </source>
</evidence>
<dbReference type="NCBIfam" id="TIGR02047">
    <property type="entry name" value="CadR-PbrR"/>
    <property type="match status" value="1"/>
</dbReference>
<dbReference type="InterPro" id="IPR009061">
    <property type="entry name" value="DNA-bd_dom_put_sf"/>
</dbReference>
<dbReference type="STRING" id="204773.HEAR1541"/>
<dbReference type="GO" id="GO:0003677">
    <property type="term" value="F:DNA binding"/>
    <property type="evidence" value="ECO:0007669"/>
    <property type="project" value="UniProtKB-KW"/>
</dbReference>
<dbReference type="SMART" id="SM00422">
    <property type="entry name" value="HTH_MERR"/>
    <property type="match status" value="1"/>
</dbReference>
<dbReference type="CDD" id="cd04784">
    <property type="entry name" value="HTH_CadR-PbrR"/>
    <property type="match status" value="1"/>
</dbReference>
<evidence type="ECO:0000313" key="4">
    <source>
        <dbReference type="EMBL" id="CAL61706.1"/>
    </source>
</evidence>
<dbReference type="HOGENOM" id="CLU_060077_2_0_4"/>
<keyword evidence="1" id="KW-0238">DNA-binding</keyword>
<dbReference type="PANTHER" id="PTHR30204:SF92">
    <property type="entry name" value="HTH-TYPE TRANSCRIPTIONAL REGULATOR ZNTR"/>
    <property type="match status" value="1"/>
</dbReference>
<protein>
    <submittedName>
        <fullName evidence="4">Cd(II)/Pb(II)-responsive transcriptional regulator</fullName>
    </submittedName>
</protein>